<dbReference type="RefSeq" id="WP_154740652.1">
    <property type="nucleotide sequence ID" value="NZ_WMBQ01000002.1"/>
</dbReference>
<keyword evidence="3" id="KW-1185">Reference proteome</keyword>
<protein>
    <submittedName>
        <fullName evidence="2">DUF2189 domain-containing protein</fullName>
    </submittedName>
</protein>
<gene>
    <name evidence="2" type="ORF">GIW81_17835</name>
</gene>
<sequence length="259" mass="27518">MVVASPAANASVDRLIVVRTIGAADLRDALTKGWADFQAMPTFALFLAILYPIIGLILFSFVFKSNLLQLVFPLTAGFSLIGPFAAVGLCELSRLREQGLGGEAMKLHRAPSLHSILTLGIVLMVIFFIWLGTAQAIYHLIFGSAVPVSIADFAHQVFTTSAGWTLIFVGCGVGFLFAVAVLTISVVSFPMLLDKHVDAATAVLTSVRAVLANPMTMAMWGLIVAAGLALGSLPCLVGLAVVLPVLGHSTWHLYRKVVE</sequence>
<organism evidence="2 3">
    <name type="scientific">Hyphomicrobium album</name>
    <dbReference type="NCBI Taxonomy" id="2665159"/>
    <lineage>
        <taxon>Bacteria</taxon>
        <taxon>Pseudomonadati</taxon>
        <taxon>Pseudomonadota</taxon>
        <taxon>Alphaproteobacteria</taxon>
        <taxon>Hyphomicrobiales</taxon>
        <taxon>Hyphomicrobiaceae</taxon>
        <taxon>Hyphomicrobium</taxon>
    </lineage>
</organism>
<evidence type="ECO:0000256" key="1">
    <source>
        <dbReference type="SAM" id="Phobius"/>
    </source>
</evidence>
<accession>A0A6I3KNY9</accession>
<proteinExistence type="predicted"/>
<feature type="transmembrane region" description="Helical" evidence="1">
    <location>
        <begin position="166"/>
        <end position="189"/>
    </location>
</feature>
<feature type="transmembrane region" description="Helical" evidence="1">
    <location>
        <begin position="137"/>
        <end position="154"/>
    </location>
</feature>
<comment type="caution">
    <text evidence="2">The sequence shown here is derived from an EMBL/GenBank/DDBJ whole genome shotgun (WGS) entry which is preliminary data.</text>
</comment>
<evidence type="ECO:0000313" key="3">
    <source>
        <dbReference type="Proteomes" id="UP000440694"/>
    </source>
</evidence>
<feature type="transmembrane region" description="Helical" evidence="1">
    <location>
        <begin position="113"/>
        <end position="131"/>
    </location>
</feature>
<feature type="transmembrane region" description="Helical" evidence="1">
    <location>
        <begin position="69"/>
        <end position="92"/>
    </location>
</feature>
<keyword evidence="1" id="KW-0812">Transmembrane</keyword>
<evidence type="ECO:0000313" key="2">
    <source>
        <dbReference type="EMBL" id="MTD96203.1"/>
    </source>
</evidence>
<dbReference type="InterPro" id="IPR018692">
    <property type="entry name" value="DUF2189"/>
</dbReference>
<keyword evidence="1" id="KW-0472">Membrane</keyword>
<keyword evidence="1" id="KW-1133">Transmembrane helix</keyword>
<feature type="transmembrane region" description="Helical" evidence="1">
    <location>
        <begin position="42"/>
        <end position="63"/>
    </location>
</feature>
<reference evidence="2 3" key="1">
    <citation type="submission" date="2019-11" db="EMBL/GenBank/DDBJ databases">
        <title>Identification of a novel strain.</title>
        <authorList>
            <person name="Xu Q."/>
            <person name="Wang G."/>
        </authorList>
    </citation>
    <scope>NUCLEOTIDE SEQUENCE [LARGE SCALE GENOMIC DNA]</scope>
    <source>
        <strain evidence="3">xq</strain>
    </source>
</reference>
<dbReference type="EMBL" id="WMBQ01000002">
    <property type="protein sequence ID" value="MTD96203.1"/>
    <property type="molecule type" value="Genomic_DNA"/>
</dbReference>
<feature type="transmembrane region" description="Helical" evidence="1">
    <location>
        <begin position="218"/>
        <end position="246"/>
    </location>
</feature>
<dbReference type="Proteomes" id="UP000440694">
    <property type="component" value="Unassembled WGS sequence"/>
</dbReference>
<name>A0A6I3KNY9_9HYPH</name>
<dbReference type="Pfam" id="PF09955">
    <property type="entry name" value="DUF2189"/>
    <property type="match status" value="1"/>
</dbReference>
<dbReference type="AlphaFoldDB" id="A0A6I3KNY9"/>